<evidence type="ECO:0000256" key="7">
    <source>
        <dbReference type="SAM" id="MobiDB-lite"/>
    </source>
</evidence>
<dbReference type="CDD" id="cd12148">
    <property type="entry name" value="fungal_TF_MHR"/>
    <property type="match status" value="1"/>
</dbReference>
<dbReference type="SMART" id="SM00066">
    <property type="entry name" value="GAL4"/>
    <property type="match status" value="1"/>
</dbReference>
<organism evidence="9 10">
    <name type="scientific">Aspergillus lucknowensis</name>
    <dbReference type="NCBI Taxonomy" id="176173"/>
    <lineage>
        <taxon>Eukaryota</taxon>
        <taxon>Fungi</taxon>
        <taxon>Dikarya</taxon>
        <taxon>Ascomycota</taxon>
        <taxon>Pezizomycotina</taxon>
        <taxon>Eurotiomycetes</taxon>
        <taxon>Eurotiomycetidae</taxon>
        <taxon>Eurotiales</taxon>
        <taxon>Aspergillaceae</taxon>
        <taxon>Aspergillus</taxon>
        <taxon>Aspergillus subgen. Nidulantes</taxon>
    </lineage>
</organism>
<comment type="caution">
    <text evidence="9">The sequence shown here is derived from an EMBL/GenBank/DDBJ whole genome shotgun (WGS) entry which is preliminary data.</text>
</comment>
<keyword evidence="10" id="KW-1185">Reference proteome</keyword>
<keyword evidence="2" id="KW-0479">Metal-binding</keyword>
<name>A0ABR4LPV7_9EURO</name>
<feature type="region of interest" description="Disordered" evidence="7">
    <location>
        <begin position="595"/>
        <end position="620"/>
    </location>
</feature>
<dbReference type="InterPro" id="IPR050613">
    <property type="entry name" value="Sec_Metabolite_Reg"/>
</dbReference>
<proteinExistence type="predicted"/>
<sequence length="685" mass="76580">MNVGTDRAARSGRSCAECRRRKIKCSKQIPCRACQERGDAAFCHRAPIAPPRRGPEPRNQNPDIDELKRELARVNRRLARLEASVNLNVDYEEGYQPTASTLKDNQVPTFQEGGLAGALEDAAFDIGQVRRWQERAQPGTSHSVQDNGAHWFSSIPFSLCLAALPSRRYCERLVEAFLAHLNWFCGFLHGPTLQRMHSAFWVQREQGVPQDTMFIALLFAVLSNAAYLLDDEDARETGLEPGRLRQLASVWFDCSYASFFRCNGLAEPSLLGVQAMVTLNYAFHLSGNTKMHNSMFSINVGTARSANLHLLGDQTSDPAQDVVQREMGRRAWWALVETEWFFCPYHRYTYIAPHHFDTPLPDLADDGMSISSRPNSLHPLSYFLATCRSARVLYDLYGTLPPHHNPSYEAVMAASDQLEGITFAFNALQVTEPAPKSFAHIKRIMGMALEYRLYLVHRAYFFNSLSDSKLWKTHQVCVAAAHKILDLADEGLPERFLRLWNVTIWLVAAGLVLALDLVMGASYQRPSQDIQNRHSRLSALTILLEEKADETGIGARGAKLISQVCRMEKDVSLGRKVTLGRLTPRDILNFAGRQDQGSRSATGVGRFPHGGTISPITDRIGPEAETQQQGLLAGLTDPDDLLFLSSPWIGQSMDYQLPFIFPNTSGTEPDQVLNLVPDINQGPMH</sequence>
<dbReference type="RefSeq" id="XP_070885554.1">
    <property type="nucleotide sequence ID" value="XM_071029285.1"/>
</dbReference>
<gene>
    <name evidence="9" type="ORF">BJX67DRAFT_355182</name>
</gene>
<keyword evidence="5" id="KW-0804">Transcription</keyword>
<keyword evidence="6" id="KW-0539">Nucleus</keyword>
<evidence type="ECO:0000259" key="8">
    <source>
        <dbReference type="PROSITE" id="PS50048"/>
    </source>
</evidence>
<dbReference type="PANTHER" id="PTHR31001:SF90">
    <property type="entry name" value="CENTROMERE DNA-BINDING PROTEIN COMPLEX CBF3 SUBUNIT B"/>
    <property type="match status" value="1"/>
</dbReference>
<evidence type="ECO:0000256" key="6">
    <source>
        <dbReference type="ARBA" id="ARBA00023242"/>
    </source>
</evidence>
<dbReference type="InterPro" id="IPR036864">
    <property type="entry name" value="Zn2-C6_fun-type_DNA-bd_sf"/>
</dbReference>
<evidence type="ECO:0000313" key="10">
    <source>
        <dbReference type="Proteomes" id="UP001610432"/>
    </source>
</evidence>
<dbReference type="PROSITE" id="PS50048">
    <property type="entry name" value="ZN2_CY6_FUNGAL_2"/>
    <property type="match status" value="1"/>
</dbReference>
<evidence type="ECO:0000256" key="5">
    <source>
        <dbReference type="ARBA" id="ARBA00023163"/>
    </source>
</evidence>
<reference evidence="9 10" key="1">
    <citation type="submission" date="2024-07" db="EMBL/GenBank/DDBJ databases">
        <title>Section-level genome sequencing and comparative genomics of Aspergillus sections Usti and Cavernicolus.</title>
        <authorList>
            <consortium name="Lawrence Berkeley National Laboratory"/>
            <person name="Nybo J.L."/>
            <person name="Vesth T.C."/>
            <person name="Theobald S."/>
            <person name="Frisvad J.C."/>
            <person name="Larsen T.O."/>
            <person name="Kjaerboelling I."/>
            <person name="Rothschild-Mancinelli K."/>
            <person name="Lyhne E.K."/>
            <person name="Kogle M.E."/>
            <person name="Barry K."/>
            <person name="Clum A."/>
            <person name="Na H."/>
            <person name="Ledsgaard L."/>
            <person name="Lin J."/>
            <person name="Lipzen A."/>
            <person name="Kuo A."/>
            <person name="Riley R."/>
            <person name="Mondo S."/>
            <person name="Labutti K."/>
            <person name="Haridas S."/>
            <person name="Pangalinan J."/>
            <person name="Salamov A.A."/>
            <person name="Simmons B.A."/>
            <person name="Magnuson J.K."/>
            <person name="Chen J."/>
            <person name="Drula E."/>
            <person name="Henrissat B."/>
            <person name="Wiebenga A."/>
            <person name="Lubbers R.J."/>
            <person name="Gomes A.C."/>
            <person name="Macurrencykelacurrency M.R."/>
            <person name="Stajich J."/>
            <person name="Grigoriev I.V."/>
            <person name="Mortensen U.H."/>
            <person name="De Vries R.P."/>
            <person name="Baker S.E."/>
            <person name="Andersen M.R."/>
        </authorList>
    </citation>
    <scope>NUCLEOTIDE SEQUENCE [LARGE SCALE GENOMIC DNA]</scope>
    <source>
        <strain evidence="9 10">CBS 449.75</strain>
    </source>
</reference>
<evidence type="ECO:0000256" key="2">
    <source>
        <dbReference type="ARBA" id="ARBA00022723"/>
    </source>
</evidence>
<keyword evidence="4" id="KW-0238">DNA-binding</keyword>
<dbReference type="SUPFAM" id="SSF57701">
    <property type="entry name" value="Zn2/Cys6 DNA-binding domain"/>
    <property type="match status" value="1"/>
</dbReference>
<dbReference type="PROSITE" id="PS00463">
    <property type="entry name" value="ZN2_CY6_FUNGAL_1"/>
    <property type="match status" value="1"/>
</dbReference>
<comment type="subcellular location">
    <subcellularLocation>
        <location evidence="1">Nucleus</location>
    </subcellularLocation>
</comment>
<dbReference type="Pfam" id="PF00172">
    <property type="entry name" value="Zn_clus"/>
    <property type="match status" value="1"/>
</dbReference>
<keyword evidence="3" id="KW-0805">Transcription regulation</keyword>
<protein>
    <recommendedName>
        <fullName evidence="8">Zn(2)-C6 fungal-type domain-containing protein</fullName>
    </recommendedName>
</protein>
<dbReference type="Gene3D" id="4.10.240.10">
    <property type="entry name" value="Zn(2)-C6 fungal-type DNA-binding domain"/>
    <property type="match status" value="1"/>
</dbReference>
<accession>A0ABR4LPV7</accession>
<feature type="domain" description="Zn(2)-C6 fungal-type" evidence="8">
    <location>
        <begin position="14"/>
        <end position="43"/>
    </location>
</feature>
<evidence type="ECO:0000256" key="3">
    <source>
        <dbReference type="ARBA" id="ARBA00023015"/>
    </source>
</evidence>
<dbReference type="InterPro" id="IPR001138">
    <property type="entry name" value="Zn2Cys6_DnaBD"/>
</dbReference>
<evidence type="ECO:0000313" key="9">
    <source>
        <dbReference type="EMBL" id="KAL2866575.1"/>
    </source>
</evidence>
<evidence type="ECO:0000256" key="4">
    <source>
        <dbReference type="ARBA" id="ARBA00023125"/>
    </source>
</evidence>
<dbReference type="PANTHER" id="PTHR31001">
    <property type="entry name" value="UNCHARACTERIZED TRANSCRIPTIONAL REGULATORY PROTEIN"/>
    <property type="match status" value="1"/>
</dbReference>
<dbReference type="Pfam" id="PF04082">
    <property type="entry name" value="Fungal_trans"/>
    <property type="match status" value="1"/>
</dbReference>
<evidence type="ECO:0000256" key="1">
    <source>
        <dbReference type="ARBA" id="ARBA00004123"/>
    </source>
</evidence>
<dbReference type="GeneID" id="98144357"/>
<dbReference type="InterPro" id="IPR007219">
    <property type="entry name" value="XnlR_reg_dom"/>
</dbReference>
<dbReference type="EMBL" id="JBFXLQ010000024">
    <property type="protein sequence ID" value="KAL2866575.1"/>
    <property type="molecule type" value="Genomic_DNA"/>
</dbReference>
<dbReference type="CDD" id="cd00067">
    <property type="entry name" value="GAL4"/>
    <property type="match status" value="1"/>
</dbReference>
<dbReference type="Proteomes" id="UP001610432">
    <property type="component" value="Unassembled WGS sequence"/>
</dbReference>